<evidence type="ECO:0000313" key="1">
    <source>
        <dbReference type="EMBL" id="AKG94566.1"/>
    </source>
</evidence>
<accession>A0A0U2BXG8</accession>
<gene>
    <name evidence="1" type="ORF">Shpa_56</name>
</gene>
<name>A0A0U2BXG8_9CAUD</name>
<keyword evidence="2" id="KW-1185">Reference proteome</keyword>
<dbReference type="Proteomes" id="UP000223061">
    <property type="component" value="Segment"/>
</dbReference>
<organism evidence="1 2">
    <name type="scientific">Paracoccus phage Shpa</name>
    <dbReference type="NCBI Taxonomy" id="1647282"/>
    <lineage>
        <taxon>Viruses</taxon>
        <taxon>Duplodnaviria</taxon>
        <taxon>Heunggongvirae</taxon>
        <taxon>Uroviricota</taxon>
        <taxon>Caudoviricetes</taxon>
        <taxon>Vhulanivirus</taxon>
        <taxon>Vhulanivirus Shpa</taxon>
    </lineage>
</organism>
<dbReference type="EMBL" id="KR072689">
    <property type="protein sequence ID" value="AKG94566.1"/>
    <property type="molecule type" value="Genomic_DNA"/>
</dbReference>
<evidence type="ECO:0000313" key="2">
    <source>
        <dbReference type="Proteomes" id="UP000223061"/>
    </source>
</evidence>
<reference evidence="1 2" key="1">
    <citation type="submission" date="2015-04" db="EMBL/GenBank/DDBJ databases">
        <title>Isolation and characterization of bacteriophages from East Africa Rift Valley soda lakes.</title>
        <authorList>
            <person name="van Zyl L.J."/>
            <person name="Nemavhulani S."/>
            <person name="Cowan D.A."/>
            <person name="Trindade M.I."/>
        </authorList>
    </citation>
    <scope>NUCLEOTIDE SEQUENCE [LARGE SCALE GENOMIC DNA]</scope>
</reference>
<protein>
    <submittedName>
        <fullName evidence="1">Uncharacterized protein</fullName>
    </submittedName>
</protein>
<sequence>MSEQRFRELLKIWGVPAFLISPDIAEFALSLVADEMDGKDGWGDCRIPADAIRHAQATVIAIEHENGEGVEVYAIDERQDRAVGDAESIVCEWRDNKMAILGNFIAGGHSFISDKLIGKQSPEQAHETAFIIAAVAFILSLINQPRLVRKSPMLSRQQRRAHHRGGFKAVDAWHRVTWDLSKETAAKVARDPTYHKVPLHWRRGHFRRAEAHYKGAIQRPDALREEERSMWWQWIEGQWVGHPAFGIKRSIHAPKLSTGDLARRKPA</sequence>
<proteinExistence type="predicted"/>